<accession>A0A1I3NMD8</accession>
<keyword evidence="3" id="KW-1185">Reference proteome</keyword>
<name>A0A1I3NMD8_9SPHI</name>
<dbReference type="EMBL" id="FOQO01000007">
    <property type="protein sequence ID" value="SFJ10508.1"/>
    <property type="molecule type" value="Genomic_DNA"/>
</dbReference>
<sequence length="284" mass="31909">MKTNMIGNSGIYTMAAVALIAVSCEKTEYVETEPVLEGETIIVFDARYGDSDFELNKAYDYKLINPDGEFNLQYKFTRLRYWVSNVKFIKSDGSEVAVPDSYYLVEENNEIPVQDGTHGKVYPANKREEVAVKGIPAGDYTGVKFSIGVEPKYNDNLTLRTGELTPLNGMASDSWMWFTSYIFTSLSGEMTWVKETPESKTFFWETGSNEQYSEKTITFESPITINSQAVSNVELDVDVQQLIDFEYPWNNSAIGATTPELMDELTANYLEKAIGLRTASSTAK</sequence>
<evidence type="ECO:0000259" key="1">
    <source>
        <dbReference type="Pfam" id="PF20243"/>
    </source>
</evidence>
<dbReference type="OrthoDB" id="1422031at2"/>
<organism evidence="2 3">
    <name type="scientific">Parapedobacter indicus</name>
    <dbReference type="NCBI Taxonomy" id="1477437"/>
    <lineage>
        <taxon>Bacteria</taxon>
        <taxon>Pseudomonadati</taxon>
        <taxon>Bacteroidota</taxon>
        <taxon>Sphingobacteriia</taxon>
        <taxon>Sphingobacteriales</taxon>
        <taxon>Sphingobacteriaceae</taxon>
        <taxon>Parapedobacter</taxon>
    </lineage>
</organism>
<reference evidence="2 3" key="1">
    <citation type="submission" date="2016-10" db="EMBL/GenBank/DDBJ databases">
        <authorList>
            <person name="de Groot N.N."/>
        </authorList>
    </citation>
    <scope>NUCLEOTIDE SEQUENCE [LARGE SCALE GENOMIC DNA]</scope>
    <source>
        <strain evidence="2 3">RK1</strain>
    </source>
</reference>
<feature type="domain" description="Copper-binding protein MbnP-like" evidence="1">
    <location>
        <begin position="41"/>
        <end position="252"/>
    </location>
</feature>
<dbReference type="Proteomes" id="UP000198670">
    <property type="component" value="Unassembled WGS sequence"/>
</dbReference>
<dbReference type="AlphaFoldDB" id="A0A1I3NMD8"/>
<evidence type="ECO:0000313" key="2">
    <source>
        <dbReference type="EMBL" id="SFJ10508.1"/>
    </source>
</evidence>
<proteinExistence type="predicted"/>
<dbReference type="PROSITE" id="PS51257">
    <property type="entry name" value="PROKAR_LIPOPROTEIN"/>
    <property type="match status" value="1"/>
</dbReference>
<evidence type="ECO:0000313" key="3">
    <source>
        <dbReference type="Proteomes" id="UP000198670"/>
    </source>
</evidence>
<dbReference type="STRING" id="1477437.SAMN05444682_107253"/>
<dbReference type="RefSeq" id="WP_090628293.1">
    <property type="nucleotide sequence ID" value="NZ_FOQO01000007.1"/>
</dbReference>
<protein>
    <recommendedName>
        <fullName evidence="1">Copper-binding protein MbnP-like domain-containing protein</fullName>
    </recommendedName>
</protein>
<dbReference type="Pfam" id="PF20243">
    <property type="entry name" value="MbnP"/>
    <property type="match status" value="1"/>
</dbReference>
<dbReference type="InterPro" id="IPR046863">
    <property type="entry name" value="MbnP-like_dom"/>
</dbReference>
<gene>
    <name evidence="2" type="ORF">SAMN05444682_107253</name>
</gene>